<accession>A0A1I7GR57</accession>
<dbReference type="AlphaFoldDB" id="A0A1I7GR57"/>
<dbReference type="Proteomes" id="UP000182649">
    <property type="component" value="Unassembled WGS sequence"/>
</dbReference>
<evidence type="ECO:0000313" key="2">
    <source>
        <dbReference type="Proteomes" id="UP000182649"/>
    </source>
</evidence>
<dbReference type="EMBL" id="FPBZ01000005">
    <property type="protein sequence ID" value="SFU50934.1"/>
    <property type="molecule type" value="Genomic_DNA"/>
</dbReference>
<protein>
    <submittedName>
        <fullName evidence="1">DNA-damage-inducible protein J</fullName>
    </submittedName>
</protein>
<sequence>MAKTEIVRARIDAQVKEEASRILEQMALPLRMEYACF</sequence>
<proteinExistence type="predicted"/>
<evidence type="ECO:0000313" key="1">
    <source>
        <dbReference type="EMBL" id="SFU50934.1"/>
    </source>
</evidence>
<name>A0A1I7GR57_9PROT</name>
<gene>
    <name evidence="1" type="ORF">SAMN05216417_105195</name>
</gene>
<organism evidence="1 2">
    <name type="scientific">Nitrosospira multiformis</name>
    <dbReference type="NCBI Taxonomy" id="1231"/>
    <lineage>
        <taxon>Bacteria</taxon>
        <taxon>Pseudomonadati</taxon>
        <taxon>Pseudomonadota</taxon>
        <taxon>Betaproteobacteria</taxon>
        <taxon>Nitrosomonadales</taxon>
        <taxon>Nitrosomonadaceae</taxon>
        <taxon>Nitrosospira</taxon>
    </lineage>
</organism>
<reference evidence="1 2" key="1">
    <citation type="submission" date="2016-10" db="EMBL/GenBank/DDBJ databases">
        <authorList>
            <person name="de Groot N.N."/>
        </authorList>
    </citation>
    <scope>NUCLEOTIDE SEQUENCE [LARGE SCALE GENOMIC DNA]</scope>
    <source>
        <strain evidence="1 2">Nl14</strain>
    </source>
</reference>